<evidence type="ECO:0000256" key="7">
    <source>
        <dbReference type="ARBA" id="ARBA00023054"/>
    </source>
</evidence>
<dbReference type="Pfam" id="PF00931">
    <property type="entry name" value="NB-ARC"/>
    <property type="match status" value="1"/>
</dbReference>
<dbReference type="GO" id="GO:0042742">
    <property type="term" value="P:defense response to bacterium"/>
    <property type="evidence" value="ECO:0007669"/>
    <property type="project" value="UniProtKB-ARBA"/>
</dbReference>
<dbReference type="PRINTS" id="PR00364">
    <property type="entry name" value="DISEASERSIST"/>
</dbReference>
<keyword evidence="6" id="KW-0067">ATP-binding</keyword>
<reference evidence="13" key="1">
    <citation type="journal article" date="2012" name="Nature">
        <title>A physical, genetic and functional sequence assembly of the barley genome.</title>
        <authorList>
            <consortium name="The International Barley Genome Sequencing Consortium"/>
            <person name="Mayer K.F."/>
            <person name="Waugh R."/>
            <person name="Brown J.W."/>
            <person name="Schulman A."/>
            <person name="Langridge P."/>
            <person name="Platzer M."/>
            <person name="Fincher G.B."/>
            <person name="Muehlbauer G.J."/>
            <person name="Sato K."/>
            <person name="Close T.J."/>
            <person name="Wise R.P."/>
            <person name="Stein N."/>
        </authorList>
    </citation>
    <scope>NUCLEOTIDE SEQUENCE [LARGE SCALE GENOMIC DNA]</scope>
    <source>
        <strain evidence="13">cv. Morex</strain>
    </source>
</reference>
<comment type="similarity">
    <text evidence="1">Belongs to the disease resistance NB-LRR family.</text>
</comment>
<dbReference type="Gene3D" id="3.80.10.10">
    <property type="entry name" value="Ribonuclease Inhibitor"/>
    <property type="match status" value="3"/>
</dbReference>
<feature type="domain" description="NB-ARC" evidence="8">
    <location>
        <begin position="213"/>
        <end position="364"/>
    </location>
</feature>
<evidence type="ECO:0000256" key="6">
    <source>
        <dbReference type="ARBA" id="ARBA00022840"/>
    </source>
</evidence>
<name>M0XBA1_HORVV</name>
<evidence type="ECO:0000256" key="4">
    <source>
        <dbReference type="ARBA" id="ARBA00022741"/>
    </source>
</evidence>
<evidence type="ECO:0000259" key="10">
    <source>
        <dbReference type="Pfam" id="PF23559"/>
    </source>
</evidence>
<dbReference type="InterPro" id="IPR027417">
    <property type="entry name" value="P-loop_NTPase"/>
</dbReference>
<dbReference type="RefSeq" id="XP_044968991.1">
    <property type="nucleotide sequence ID" value="XM_045113056.1"/>
</dbReference>
<dbReference type="Proteomes" id="UP000011116">
    <property type="component" value="Chromosome 2H"/>
</dbReference>
<dbReference type="SMR" id="M0XBA1"/>
<dbReference type="Gramene" id="HORVU.MOREX.r2.2HG0180760.1">
    <property type="protein sequence ID" value="HORVU.MOREX.r2.2HG0180760.1"/>
    <property type="gene ID" value="HORVU.MOREX.r2.2HG0180760"/>
</dbReference>
<feature type="domain" description="Disease resistance protein winged helix" evidence="10">
    <location>
        <begin position="459"/>
        <end position="531"/>
    </location>
</feature>
<reference evidence="12" key="3">
    <citation type="submission" date="2022-01" db="UniProtKB">
        <authorList>
            <consortium name="EnsemblPlants"/>
        </authorList>
    </citation>
    <scope>IDENTIFICATION</scope>
    <source>
        <strain evidence="12">subsp. vulgare</strain>
    </source>
</reference>
<keyword evidence="2" id="KW-0433">Leucine-rich repeat</keyword>
<dbReference type="GeneID" id="123428987"/>
<dbReference type="PANTHER" id="PTHR36766:SF36">
    <property type="entry name" value="AAA+ ATPASE DOMAIN-CONTAINING PROTEIN"/>
    <property type="match status" value="1"/>
</dbReference>
<evidence type="ECO:0000256" key="2">
    <source>
        <dbReference type="ARBA" id="ARBA00022614"/>
    </source>
</evidence>
<dbReference type="InterPro" id="IPR036388">
    <property type="entry name" value="WH-like_DNA-bd_sf"/>
</dbReference>
<dbReference type="InterPro" id="IPR003591">
    <property type="entry name" value="Leu-rich_rpt_typical-subtyp"/>
</dbReference>
<dbReference type="Pfam" id="PF23559">
    <property type="entry name" value="WHD_DRP"/>
    <property type="match status" value="1"/>
</dbReference>
<dbReference type="InterPro" id="IPR032675">
    <property type="entry name" value="LRR_dom_sf"/>
</dbReference>
<dbReference type="Pfam" id="PF23598">
    <property type="entry name" value="LRR_14"/>
    <property type="match status" value="1"/>
</dbReference>
<feature type="domain" description="Disease resistance N-terminal" evidence="9">
    <location>
        <begin position="12"/>
        <end position="94"/>
    </location>
</feature>
<evidence type="ECO:0000313" key="13">
    <source>
        <dbReference type="Proteomes" id="UP000011116"/>
    </source>
</evidence>
<dbReference type="InterPro" id="IPR041118">
    <property type="entry name" value="Rx_N"/>
</dbReference>
<dbReference type="Gene3D" id="3.40.50.300">
    <property type="entry name" value="P-loop containing nucleotide triphosphate hydrolases"/>
    <property type="match status" value="1"/>
</dbReference>
<dbReference type="KEGG" id="hvg:123428987"/>
<dbReference type="Gramene" id="HORVU.MOREX.r3.2HG0217840.1">
    <property type="protein sequence ID" value="HORVU.MOREX.r3.2HG0217840.1"/>
    <property type="gene ID" value="HORVU.MOREX.r3.2HG0217840"/>
</dbReference>
<dbReference type="GO" id="GO:0005524">
    <property type="term" value="F:ATP binding"/>
    <property type="evidence" value="ECO:0007669"/>
    <property type="project" value="UniProtKB-KW"/>
</dbReference>
<dbReference type="PaxDb" id="4513-MLOC_58526.2"/>
<dbReference type="FunFam" id="1.10.10.10:FF:000322">
    <property type="entry name" value="Probable disease resistance protein At1g63360"/>
    <property type="match status" value="1"/>
</dbReference>
<dbReference type="GO" id="GO:0043531">
    <property type="term" value="F:ADP binding"/>
    <property type="evidence" value="ECO:0007669"/>
    <property type="project" value="InterPro"/>
</dbReference>
<dbReference type="SUPFAM" id="SSF52540">
    <property type="entry name" value="P-loop containing nucleoside triphosphate hydrolases"/>
    <property type="match status" value="1"/>
</dbReference>
<dbReference type="GO" id="GO:0002758">
    <property type="term" value="P:innate immune response-activating signaling pathway"/>
    <property type="evidence" value="ECO:0007669"/>
    <property type="project" value="UniProtKB-ARBA"/>
</dbReference>
<organism evidence="12 13">
    <name type="scientific">Hordeum vulgare subsp. vulgare</name>
    <name type="common">Domesticated barley</name>
    <dbReference type="NCBI Taxonomy" id="112509"/>
    <lineage>
        <taxon>Eukaryota</taxon>
        <taxon>Viridiplantae</taxon>
        <taxon>Streptophyta</taxon>
        <taxon>Embryophyta</taxon>
        <taxon>Tracheophyta</taxon>
        <taxon>Spermatophyta</taxon>
        <taxon>Magnoliopsida</taxon>
        <taxon>Liliopsida</taxon>
        <taxon>Poales</taxon>
        <taxon>Poaceae</taxon>
        <taxon>BOP clade</taxon>
        <taxon>Pooideae</taxon>
        <taxon>Triticodae</taxon>
        <taxon>Triticeae</taxon>
        <taxon>Hordeinae</taxon>
        <taxon>Hordeum</taxon>
    </lineage>
</organism>
<evidence type="ECO:0000259" key="11">
    <source>
        <dbReference type="Pfam" id="PF23598"/>
    </source>
</evidence>
<dbReference type="InterPro" id="IPR042197">
    <property type="entry name" value="Apaf_helical"/>
</dbReference>
<dbReference type="Gene3D" id="1.20.5.4130">
    <property type="match status" value="1"/>
</dbReference>
<feature type="domain" description="Disease resistance R13L4/SHOC-2-like LRR" evidence="11">
    <location>
        <begin position="583"/>
        <end position="943"/>
    </location>
</feature>
<gene>
    <name evidence="12" type="primary">LOC123428987</name>
</gene>
<dbReference type="ExpressionAtlas" id="M0XBA1">
    <property type="expression patterns" value="baseline"/>
</dbReference>
<dbReference type="PANTHER" id="PTHR36766">
    <property type="entry name" value="PLANT BROAD-SPECTRUM MILDEW RESISTANCE PROTEIN RPW8"/>
    <property type="match status" value="1"/>
</dbReference>
<keyword evidence="7" id="KW-0175">Coiled coil</keyword>
<evidence type="ECO:0000256" key="3">
    <source>
        <dbReference type="ARBA" id="ARBA00022737"/>
    </source>
</evidence>
<sequence>MAAVLDAFAARLMNTILDMGEKKMGILLGVSQEINKLKANVEPLRNLLTDAERRRIIDRSVQAWVTMLKTAMYEATDILDLCQLEALDRQDKQHSSGLCLRLREKLPFLGCLGEKLQPFLFCVQNPGFANEVGSRIKNLNEELATIYQGAANFNFIDLASYEQRRRPPTSYPRPRRENAQFVQSDLVGDQINKNTEQLEHMLIADRRHEHDSSAVRVVAIVGQGGIGKSTLAKKILASEAIKEEFKIKIWLSVTQQFTPMGLLRAAISHAGGNHGDEKDETILVNVLTDTLSKNKFLLVMDDVWDKEAWENVLRTPVLNAADTQPGSRVLVTSRKAGVVRSMGASILRVNTLNDEDAWCLLKKQLPQPQVGVERDFDELKDIGMKIVKKCDGLPLAIKVMGGLLSKRDPKEHDWEIVLHKNLGWKEEDGSQGELNYSVCLSYDDLSPDLKQCFLYYALLPKGSGYRKKRIISMWISEGFVQHDERSGSDQVDLEEIGAEYHQELEGRNLLEPDDSNRNRWEYTLHDVVRSFAQFMAKEEAFVVQKDQVDIRNVVPENKYFCRLSIKATHSELEWTILEKQKRLRTLLLIGCKIKPGGSLRNFASLRVLDISSEESDGLVDCLCELRHLRYLAFSNANICRLPGEIHKMRFLEHIQLDGCTKLENLPNSITKLACLRYLDLRGSSVDVIPRGFGGLTNLRSLHGFPVKTDGGWCSLEELGALSRLGFLSVRSIENVAGSCVAKRAMISNKKNLEYLELSCYKDDGVEQQERIESVFDELCPSAARLETLIISRYFGRRLPNWLQSPAATTFKSLKLIDLMHITHCTRLPDGLCRIHGLEELRVIDAPAIEHVGPEFQSQTHEDAARRGDGGAAFPNLRRLVLGGLSGWKEWGWEDEEQSKVIAMPGLEFLHLRDCKLTHLPPGLASDRRHNLRTIHLRDLSLLEYVGNFPCVVELCVYSCPELRRISGLAKLRTVDILDCPKLKLLEGVEALESLELDWEHWEVSGRGADARCTPKAKAKQGHQDCELPQDFVISR</sequence>
<evidence type="ECO:0000256" key="5">
    <source>
        <dbReference type="ARBA" id="ARBA00022821"/>
    </source>
</evidence>
<keyword evidence="13" id="KW-1185">Reference proteome</keyword>
<dbReference type="SUPFAM" id="SSF52058">
    <property type="entry name" value="L domain-like"/>
    <property type="match status" value="1"/>
</dbReference>
<dbReference type="InterPro" id="IPR058922">
    <property type="entry name" value="WHD_DRP"/>
</dbReference>
<keyword evidence="4" id="KW-0547">Nucleotide-binding</keyword>
<dbReference type="InterPro" id="IPR002182">
    <property type="entry name" value="NB-ARC"/>
</dbReference>
<dbReference type="Gene3D" id="1.10.8.430">
    <property type="entry name" value="Helical domain of apoptotic protease-activating factors"/>
    <property type="match status" value="1"/>
</dbReference>
<evidence type="ECO:0000256" key="1">
    <source>
        <dbReference type="ARBA" id="ARBA00008894"/>
    </source>
</evidence>
<keyword evidence="3" id="KW-0677">Repeat</keyword>
<dbReference type="Gene3D" id="1.10.10.10">
    <property type="entry name" value="Winged helix-like DNA-binding domain superfamily/Winged helix DNA-binding domain"/>
    <property type="match status" value="1"/>
</dbReference>
<reference evidence="12" key="2">
    <citation type="submission" date="2020-10" db="EMBL/GenBank/DDBJ databases">
        <authorList>
            <person name="Scholz U."/>
            <person name="Mascher M."/>
            <person name="Fiebig A."/>
        </authorList>
    </citation>
    <scope>NUCLEOTIDE SEQUENCE [LARGE SCALE GENOMIC DNA]</scope>
    <source>
        <strain evidence="12">cv. Morex</strain>
    </source>
</reference>
<dbReference type="InterPro" id="IPR055414">
    <property type="entry name" value="LRR_R13L4/SHOC2-like"/>
</dbReference>
<protein>
    <submittedName>
        <fullName evidence="12">Uncharacterized protein</fullName>
    </submittedName>
</protein>
<dbReference type="SMART" id="SM00369">
    <property type="entry name" value="LRR_TYP"/>
    <property type="match status" value="2"/>
</dbReference>
<dbReference type="eggNOG" id="KOG4658">
    <property type="taxonomic scope" value="Eukaryota"/>
</dbReference>
<proteinExistence type="inferred from homology"/>
<keyword evidence="5" id="KW-0611">Plant defense</keyword>
<dbReference type="GO" id="GO:0009626">
    <property type="term" value="P:plant-type hypersensitive response"/>
    <property type="evidence" value="ECO:0007669"/>
    <property type="project" value="UniProtKB-ARBA"/>
</dbReference>
<dbReference type="EnsemblPlants" id="HORVU.MOREX.r3.2HG0217840.1">
    <property type="protein sequence ID" value="HORVU.MOREX.r3.2HG0217840.1"/>
    <property type="gene ID" value="HORVU.MOREX.r3.2HG0217840"/>
</dbReference>
<evidence type="ECO:0000313" key="12">
    <source>
        <dbReference type="EnsemblPlants" id="HORVU.MOREX.r3.2HG0217840.1"/>
    </source>
</evidence>
<evidence type="ECO:0000259" key="8">
    <source>
        <dbReference type="Pfam" id="PF00931"/>
    </source>
</evidence>
<accession>M0XBA1</accession>
<dbReference type="AlphaFoldDB" id="M0XBA1"/>
<dbReference type="Pfam" id="PF18052">
    <property type="entry name" value="Rx_N"/>
    <property type="match status" value="1"/>
</dbReference>
<dbReference type="OrthoDB" id="762143at2759"/>
<evidence type="ECO:0000259" key="9">
    <source>
        <dbReference type="Pfam" id="PF18052"/>
    </source>
</evidence>